<dbReference type="AlphaFoldDB" id="A0A3P3YDX6"/>
<keyword evidence="3 5" id="KW-0521">NADP</keyword>
<geneLocation type="mitochondrion" evidence="11"/>
<evidence type="ECO:0000256" key="7">
    <source>
        <dbReference type="SAM" id="Phobius"/>
    </source>
</evidence>
<name>A0A3P3YDX6_PLABS</name>
<dbReference type="GO" id="GO:0003747">
    <property type="term" value="F:translation release factor activity"/>
    <property type="evidence" value="ECO:0007669"/>
    <property type="project" value="InterPro"/>
</dbReference>
<evidence type="ECO:0000256" key="4">
    <source>
        <dbReference type="ARBA" id="ARBA00023002"/>
    </source>
</evidence>
<sequence length="426" mass="44107">MLLALARCRRGAISLGARPRSLFSSTLFDEDDLDEKFIHGGGNGGQKINKTASCVQLVHKPTGLLIKCQETRSLQQNRSIARKRLAAQLDLQLNGDSSRIARRQERLRRRKSKHRSRSRAKYGREDDEPGDGAAPDLDAREPDDDTGLRERIMPIAGRVVFVGAGQMATAMIGGFVGAGLLAPGQITAVDPRFRAGAAASDDVCPGVATSSSLGDSVPGAAIVFLCVKPDVVAGVLGDIAALPTPCDALVISIAAGVTLDAMQAIAPACRLVRVMPNTPCLVRSAASAFACGRLATRHDADLARTLMASVGTVVEVPESKLDAVTGLSGSGPAFVFMMIEALADGGVASGLTRQDAQALAAQTVLGAARMVLETSRHPGELKDAVASPAGTTIAGIVALESGGFRSSVIGAVVAASTRAKQLASQK</sequence>
<evidence type="ECO:0000313" key="12">
    <source>
        <dbReference type="Proteomes" id="UP000290189"/>
    </source>
</evidence>
<accession>A0A3P3YDX6</accession>
<feature type="domain" description="Pyrroline-5-carboxylate reductase catalytic N-terminal" evidence="9">
    <location>
        <begin position="158"/>
        <end position="256"/>
    </location>
</feature>
<keyword evidence="4 5" id="KW-0560">Oxidoreductase</keyword>
<gene>
    <name evidence="11" type="ORF">PLBR_LOCUS5558</name>
</gene>
<dbReference type="PANTHER" id="PTHR11645:SF0">
    <property type="entry name" value="PYRROLINE-5-CARBOXYLATE REDUCTASE 3"/>
    <property type="match status" value="1"/>
</dbReference>
<dbReference type="Gene3D" id="3.30.160.20">
    <property type="match status" value="1"/>
</dbReference>
<dbReference type="SUPFAM" id="SSF51735">
    <property type="entry name" value="NAD(P)-binding Rossmann-fold domains"/>
    <property type="match status" value="1"/>
</dbReference>
<dbReference type="Gene3D" id="1.10.3730.10">
    <property type="entry name" value="ProC C-terminal domain-like"/>
    <property type="match status" value="1"/>
</dbReference>
<feature type="transmembrane region" description="Helical" evidence="7">
    <location>
        <begin position="159"/>
        <end position="182"/>
    </location>
</feature>
<dbReference type="GO" id="GO:0055129">
    <property type="term" value="P:L-proline biosynthetic process"/>
    <property type="evidence" value="ECO:0007669"/>
    <property type="project" value="UniProtKB-UniPathway"/>
</dbReference>
<evidence type="ECO:0000313" key="11">
    <source>
        <dbReference type="EMBL" id="SPQ98344.1"/>
    </source>
</evidence>
<comment type="similarity">
    <text evidence="2">Belongs to the prokaryotic/mitochondrial release factor family.</text>
</comment>
<dbReference type="PANTHER" id="PTHR11645">
    <property type="entry name" value="PYRROLINE-5-CARBOXYLATE REDUCTASE"/>
    <property type="match status" value="1"/>
</dbReference>
<dbReference type="Pfam" id="PF03807">
    <property type="entry name" value="F420_oxidored"/>
    <property type="match status" value="1"/>
</dbReference>
<evidence type="ECO:0000259" key="10">
    <source>
        <dbReference type="Pfam" id="PF14748"/>
    </source>
</evidence>
<dbReference type="InterPro" id="IPR053790">
    <property type="entry name" value="P5CR-like_CS"/>
</dbReference>
<dbReference type="EMBL" id="OVEO01000009">
    <property type="protein sequence ID" value="SPQ98344.1"/>
    <property type="molecule type" value="Genomic_DNA"/>
</dbReference>
<evidence type="ECO:0000256" key="5">
    <source>
        <dbReference type="RuleBase" id="RU003903"/>
    </source>
</evidence>
<keyword evidence="7" id="KW-1133">Transmembrane helix</keyword>
<dbReference type="EC" id="1.5.1.2" evidence="5"/>
<dbReference type="GO" id="GO:0004735">
    <property type="term" value="F:pyrroline-5-carboxylate reductase activity"/>
    <property type="evidence" value="ECO:0007669"/>
    <property type="project" value="UniProtKB-EC"/>
</dbReference>
<feature type="domain" description="Pyrroline-5-carboxylate reductase dimerisation" evidence="10">
    <location>
        <begin position="318"/>
        <end position="422"/>
    </location>
</feature>
<feature type="compositionally biased region" description="Basic residues" evidence="6">
    <location>
        <begin position="105"/>
        <end position="121"/>
    </location>
</feature>
<dbReference type="HAMAP" id="MF_01925">
    <property type="entry name" value="P5C_reductase"/>
    <property type="match status" value="1"/>
</dbReference>
<dbReference type="InterPro" id="IPR000304">
    <property type="entry name" value="Pyrroline-COOH_reductase"/>
</dbReference>
<evidence type="ECO:0000259" key="8">
    <source>
        <dbReference type="Pfam" id="PF00472"/>
    </source>
</evidence>
<dbReference type="InterPro" id="IPR029036">
    <property type="entry name" value="P5CR_dimer"/>
</dbReference>
<keyword evidence="5" id="KW-0028">Amino-acid biosynthesis</keyword>
<keyword evidence="7" id="KW-0812">Transmembrane</keyword>
<dbReference type="Proteomes" id="UP000290189">
    <property type="component" value="Unassembled WGS sequence"/>
</dbReference>
<keyword evidence="11" id="KW-0496">Mitochondrion</keyword>
<dbReference type="Gene3D" id="3.40.50.720">
    <property type="entry name" value="NAD(P)-binding Rossmann-like Domain"/>
    <property type="match status" value="1"/>
</dbReference>
<feature type="domain" description="Prokaryotic-type class I peptide chain release factors" evidence="8">
    <location>
        <begin position="29"/>
        <end position="119"/>
    </location>
</feature>
<dbReference type="SUPFAM" id="SSF48179">
    <property type="entry name" value="6-phosphogluconate dehydrogenase C-terminal domain-like"/>
    <property type="match status" value="1"/>
</dbReference>
<comment type="catalytic activity">
    <reaction evidence="5">
        <text>L-proline + NADP(+) = (S)-1-pyrroline-5-carboxylate + NADPH + 2 H(+)</text>
        <dbReference type="Rhea" id="RHEA:14109"/>
        <dbReference type="ChEBI" id="CHEBI:15378"/>
        <dbReference type="ChEBI" id="CHEBI:17388"/>
        <dbReference type="ChEBI" id="CHEBI:57783"/>
        <dbReference type="ChEBI" id="CHEBI:58349"/>
        <dbReference type="ChEBI" id="CHEBI:60039"/>
        <dbReference type="EC" id="1.5.1.2"/>
    </reaction>
</comment>
<comment type="similarity">
    <text evidence="1 5">Belongs to the pyrroline-5-carboxylate reductase family.</text>
</comment>
<keyword evidence="7" id="KW-0472">Membrane</keyword>
<proteinExistence type="inferred from homology"/>
<feature type="region of interest" description="Disordered" evidence="6">
    <location>
        <begin position="100"/>
        <end position="149"/>
    </location>
</feature>
<dbReference type="FunFam" id="1.10.3730.10:FF:000001">
    <property type="entry name" value="Pyrroline-5-carboxylate reductase"/>
    <property type="match status" value="1"/>
</dbReference>
<dbReference type="InterPro" id="IPR008927">
    <property type="entry name" value="6-PGluconate_DH-like_C_sf"/>
</dbReference>
<evidence type="ECO:0000256" key="2">
    <source>
        <dbReference type="ARBA" id="ARBA00010835"/>
    </source>
</evidence>
<dbReference type="NCBIfam" id="TIGR00112">
    <property type="entry name" value="proC"/>
    <property type="match status" value="1"/>
</dbReference>
<dbReference type="InterPro" id="IPR000352">
    <property type="entry name" value="Pep_chain_release_fac_I"/>
</dbReference>
<dbReference type="UniPathway" id="UPA00098">
    <property type="reaction ID" value="UER00361"/>
</dbReference>
<dbReference type="PROSITE" id="PS00521">
    <property type="entry name" value="P5CR"/>
    <property type="match status" value="1"/>
</dbReference>
<evidence type="ECO:0000256" key="6">
    <source>
        <dbReference type="SAM" id="MobiDB-lite"/>
    </source>
</evidence>
<keyword evidence="5" id="KW-0641">Proline biosynthesis</keyword>
<dbReference type="Pfam" id="PF00472">
    <property type="entry name" value="RF-1"/>
    <property type="match status" value="1"/>
</dbReference>
<reference evidence="11 12" key="1">
    <citation type="submission" date="2018-03" db="EMBL/GenBank/DDBJ databases">
        <authorList>
            <person name="Fogelqvist J."/>
        </authorList>
    </citation>
    <scope>NUCLEOTIDE SEQUENCE [LARGE SCALE GENOMIC DNA]</scope>
</reference>
<evidence type="ECO:0000259" key="9">
    <source>
        <dbReference type="Pfam" id="PF03807"/>
    </source>
</evidence>
<evidence type="ECO:0000256" key="1">
    <source>
        <dbReference type="ARBA" id="ARBA00005525"/>
    </source>
</evidence>
<organism evidence="11 12">
    <name type="scientific">Plasmodiophora brassicae</name>
    <name type="common">Clubroot disease agent</name>
    <dbReference type="NCBI Taxonomy" id="37360"/>
    <lineage>
        <taxon>Eukaryota</taxon>
        <taxon>Sar</taxon>
        <taxon>Rhizaria</taxon>
        <taxon>Endomyxa</taxon>
        <taxon>Phytomyxea</taxon>
        <taxon>Plasmodiophorida</taxon>
        <taxon>Plasmodiophoridae</taxon>
        <taxon>Plasmodiophora</taxon>
    </lineage>
</organism>
<dbReference type="InterPro" id="IPR028939">
    <property type="entry name" value="P5C_Rdtase_cat_N"/>
</dbReference>
<dbReference type="SUPFAM" id="SSF75620">
    <property type="entry name" value="Release factor"/>
    <property type="match status" value="1"/>
</dbReference>
<dbReference type="InterPro" id="IPR045853">
    <property type="entry name" value="Pep_chain_release_fac_I_sf"/>
</dbReference>
<protein>
    <recommendedName>
        <fullName evidence="5">Pyrroline-5-carboxylate reductase</fullName>
        <ecNumber evidence="5">1.5.1.2</ecNumber>
    </recommendedName>
</protein>
<comment type="pathway">
    <text evidence="5">Amino-acid biosynthesis; L-proline biosynthesis; L-proline from L-glutamate 5-semialdehyde: step 1/1.</text>
</comment>
<dbReference type="InterPro" id="IPR036291">
    <property type="entry name" value="NAD(P)-bd_dom_sf"/>
</dbReference>
<dbReference type="Pfam" id="PF14748">
    <property type="entry name" value="P5CR_dimer"/>
    <property type="match status" value="1"/>
</dbReference>
<evidence type="ECO:0000256" key="3">
    <source>
        <dbReference type="ARBA" id="ARBA00022857"/>
    </source>
</evidence>